<dbReference type="GO" id="GO:0005576">
    <property type="term" value="C:extracellular region"/>
    <property type="evidence" value="ECO:0007669"/>
    <property type="project" value="UniProtKB-SubCell"/>
</dbReference>
<dbReference type="Pfam" id="PF02225">
    <property type="entry name" value="PA"/>
    <property type="match status" value="1"/>
</dbReference>
<comment type="similarity">
    <text evidence="2 11">Belongs to the peptidase S8 family.</text>
</comment>
<comment type="subcellular location">
    <subcellularLocation>
        <location evidence="1">Secreted</location>
    </subcellularLocation>
</comment>
<feature type="active site" description="Charge relay system" evidence="10 11">
    <location>
        <position position="549"/>
    </location>
</feature>
<dbReference type="InterPro" id="IPR037045">
    <property type="entry name" value="S8pro/Inhibitor_I9_sf"/>
</dbReference>
<evidence type="ECO:0000256" key="6">
    <source>
        <dbReference type="ARBA" id="ARBA00022801"/>
    </source>
</evidence>
<name>A0A0D6R414_ARACU</name>
<evidence type="ECO:0000256" key="3">
    <source>
        <dbReference type="ARBA" id="ARBA00022525"/>
    </source>
</evidence>
<evidence type="ECO:0000259" key="14">
    <source>
        <dbReference type="Pfam" id="PF02225"/>
    </source>
</evidence>
<feature type="domain" description="Inhibitor I9" evidence="15">
    <location>
        <begin position="37"/>
        <end position="112"/>
    </location>
</feature>
<keyword evidence="4 11" id="KW-0645">Protease</keyword>
<feature type="domain" description="PA" evidence="14">
    <location>
        <begin position="376"/>
        <end position="464"/>
    </location>
</feature>
<feature type="chain" id="PRO_5002311470" description="Subtilisin-like protease fibronectin type-III domain-containing protein" evidence="12">
    <location>
        <begin position="25"/>
        <end position="776"/>
    </location>
</feature>
<evidence type="ECO:0000256" key="8">
    <source>
        <dbReference type="ARBA" id="ARBA00023145"/>
    </source>
</evidence>
<keyword evidence="9" id="KW-0325">Glycoprotein</keyword>
<dbReference type="PROSITE" id="PS51892">
    <property type="entry name" value="SUBTILASE"/>
    <property type="match status" value="1"/>
</dbReference>
<evidence type="ECO:0000256" key="11">
    <source>
        <dbReference type="PROSITE-ProRule" id="PRU01240"/>
    </source>
</evidence>
<evidence type="ECO:0008006" key="18">
    <source>
        <dbReference type="Google" id="ProtNLM"/>
    </source>
</evidence>
<feature type="active site" description="Charge relay system" evidence="10 11">
    <location>
        <position position="217"/>
    </location>
</feature>
<dbReference type="AlphaFoldDB" id="A0A0D6R414"/>
<dbReference type="Pfam" id="PF17766">
    <property type="entry name" value="fn3_6"/>
    <property type="match status" value="1"/>
</dbReference>
<keyword evidence="6 11" id="KW-0378">Hydrolase</keyword>
<dbReference type="MEROPS" id="S08.112"/>
<reference evidence="17" key="1">
    <citation type="submission" date="2015-03" db="EMBL/GenBank/DDBJ databases">
        <title>A transcriptome of Araucaria cunninghamii, an australian fine timber species.</title>
        <authorList>
            <person name="Jing Yi C.J.Y."/>
            <person name="Yin San L.Y.S."/>
            <person name="Abdul Karim S.S."/>
            <person name="Wan Azmi N.N."/>
            <person name="Hercus R.R."/>
            <person name="Croft L.L."/>
        </authorList>
    </citation>
    <scope>NUCLEOTIDE SEQUENCE</scope>
    <source>
        <strain evidence="17">MI0301</strain>
        <tissue evidence="17">Leaf</tissue>
    </source>
</reference>
<dbReference type="FunFam" id="2.60.40.2310:FF:000001">
    <property type="entry name" value="Subtilisin-like protease SBT1.5"/>
    <property type="match status" value="1"/>
</dbReference>
<evidence type="ECO:0000256" key="1">
    <source>
        <dbReference type="ARBA" id="ARBA00004613"/>
    </source>
</evidence>
<dbReference type="Gene3D" id="2.60.40.2310">
    <property type="match status" value="1"/>
</dbReference>
<dbReference type="InterPro" id="IPR000209">
    <property type="entry name" value="Peptidase_S8/S53_dom"/>
</dbReference>
<evidence type="ECO:0000256" key="10">
    <source>
        <dbReference type="PIRSR" id="PIRSR615500-1"/>
    </source>
</evidence>
<feature type="signal peptide" evidence="12">
    <location>
        <begin position="1"/>
        <end position="24"/>
    </location>
</feature>
<dbReference type="PROSITE" id="PS00138">
    <property type="entry name" value="SUBTILASE_SER"/>
    <property type="match status" value="1"/>
</dbReference>
<dbReference type="GO" id="GO:0006508">
    <property type="term" value="P:proteolysis"/>
    <property type="evidence" value="ECO:0007669"/>
    <property type="project" value="UniProtKB-KW"/>
</dbReference>
<evidence type="ECO:0000256" key="2">
    <source>
        <dbReference type="ARBA" id="ARBA00011073"/>
    </source>
</evidence>
<keyword evidence="3" id="KW-0964">Secreted</keyword>
<dbReference type="GO" id="GO:0004252">
    <property type="term" value="F:serine-type endopeptidase activity"/>
    <property type="evidence" value="ECO:0007669"/>
    <property type="project" value="UniProtKB-UniRule"/>
</dbReference>
<dbReference type="InterPro" id="IPR045051">
    <property type="entry name" value="SBT"/>
</dbReference>
<feature type="domain" description="Peptidase S8/S53" evidence="13">
    <location>
        <begin position="136"/>
        <end position="588"/>
    </location>
</feature>
<dbReference type="Gene3D" id="3.40.50.200">
    <property type="entry name" value="Peptidase S8/S53 domain"/>
    <property type="match status" value="1"/>
</dbReference>
<dbReference type="Pfam" id="PF05922">
    <property type="entry name" value="Inhibitor_I9"/>
    <property type="match status" value="1"/>
</dbReference>
<dbReference type="Gene3D" id="3.30.70.80">
    <property type="entry name" value="Peptidase S8 propeptide/proteinase inhibitor I9"/>
    <property type="match status" value="1"/>
</dbReference>
<organism evidence="17">
    <name type="scientific">Araucaria cunninghamii</name>
    <name type="common">Hoop pine</name>
    <name type="synonym">Moreton Bay pine</name>
    <dbReference type="NCBI Taxonomy" id="56994"/>
    <lineage>
        <taxon>Eukaryota</taxon>
        <taxon>Viridiplantae</taxon>
        <taxon>Streptophyta</taxon>
        <taxon>Embryophyta</taxon>
        <taxon>Tracheophyta</taxon>
        <taxon>Spermatophyta</taxon>
        <taxon>Pinopsida</taxon>
        <taxon>Pinidae</taxon>
        <taxon>Conifers II</taxon>
        <taxon>Araucariales</taxon>
        <taxon>Araucariaceae</taxon>
        <taxon>Araucaria</taxon>
    </lineage>
</organism>
<sequence>MKKILGQECIWLLYCLAIAGAICATATPAEDGEAAQTYIVHMSKSFMPSSFESPDRWYSSLVESQSQSQSVLYNYAQVLHGFAVKLTLAQAKALEKTEGVLAVHPETVYELHTTHTPEFLGLDGSNGLWSESDGADDVVVGVLDTGVWPESRSFGDEGMKPVPSHWKGECESGTRFNASHCNKKLIGARFFCSGYEAAYGRVNESKEFRSPRDQDGHGTHTASTAAGSFVADASLQGYARGTARGMAPFARVAVYKVCWQGGCFSSDILAGMDHAVADGVNVLSMSLGGGVVPYYRDGIAVGAFTAMRKGIFVSCSAGNAGPDPMSLANVAPWITTVGAGTLDRDFPASIVLGNRVRYGGVSLYSGSGLPRGKLLPLIYAADASNGNKSSNLCLANTLDERLVKGKIVLCDRGISARVDKGNVVKSAGGAGMILANMAANGEELVADSHLLPAAAVGRRVGDAIRRYVKASRKARATIEFEGTVLGVKPSPVVAAFSSRGPSSMTPQILKPDVIGPGVNILAAWTGVAGPSEMKADTRRVDFNIISGTSMSCPHVSGVAALLKGAQPGWSPAAIRSALMTTAYTVDNTGAPLRDVATGNDSTPFDHGAGHVDPQRALTPGLVYDMGVQDYVGFLCALSYTPQQIRLLVKSNLTCTKKARLRSPGNLNYPSFSVVFSSHHDHFNRSATVVKYTRTVTNVGQGASKYRVAVSAPPTVKITVKPTTLSFQSVNQKRSYTVTFIAKRAAPRLTAAASFGSITWTDGLHKVRSPVAIMWRS</sequence>
<evidence type="ECO:0000256" key="9">
    <source>
        <dbReference type="ARBA" id="ARBA00023180"/>
    </source>
</evidence>
<dbReference type="FunFam" id="3.50.30.30:FF:000005">
    <property type="entry name" value="subtilisin-like protease SBT1.5"/>
    <property type="match status" value="1"/>
</dbReference>
<dbReference type="InterPro" id="IPR034197">
    <property type="entry name" value="Peptidases_S8_3"/>
</dbReference>
<dbReference type="InterPro" id="IPR023828">
    <property type="entry name" value="Peptidase_S8_Ser-AS"/>
</dbReference>
<feature type="domain" description="Subtilisin-like protease fibronectin type-III" evidence="16">
    <location>
        <begin position="665"/>
        <end position="772"/>
    </location>
</feature>
<dbReference type="InterPro" id="IPR015500">
    <property type="entry name" value="Peptidase_S8_subtilisin-rel"/>
</dbReference>
<accession>A0A0D6R414</accession>
<evidence type="ECO:0000313" key="17">
    <source>
        <dbReference type="EMBL" id="JAG97008.1"/>
    </source>
</evidence>
<dbReference type="InterPro" id="IPR010259">
    <property type="entry name" value="S8pro/Inhibitor_I9"/>
</dbReference>
<protein>
    <recommendedName>
        <fullName evidence="18">Subtilisin-like protease fibronectin type-III domain-containing protein</fullName>
    </recommendedName>
</protein>
<dbReference type="PANTHER" id="PTHR10795">
    <property type="entry name" value="PROPROTEIN CONVERTASE SUBTILISIN/KEXIN"/>
    <property type="match status" value="1"/>
</dbReference>
<dbReference type="InterPro" id="IPR036852">
    <property type="entry name" value="Peptidase_S8/S53_dom_sf"/>
</dbReference>
<dbReference type="FunFam" id="3.40.50.200:FF:000006">
    <property type="entry name" value="Subtilisin-like protease SBT1.5"/>
    <property type="match status" value="1"/>
</dbReference>
<keyword evidence="5 12" id="KW-0732">Signal</keyword>
<feature type="active site" description="Charge relay system" evidence="10 11">
    <location>
        <position position="144"/>
    </location>
</feature>
<dbReference type="Pfam" id="PF00082">
    <property type="entry name" value="Peptidase_S8"/>
    <property type="match status" value="1"/>
</dbReference>
<dbReference type="SUPFAM" id="SSF52743">
    <property type="entry name" value="Subtilisin-like"/>
    <property type="match status" value="1"/>
</dbReference>
<dbReference type="PRINTS" id="PR00723">
    <property type="entry name" value="SUBTILISIN"/>
</dbReference>
<dbReference type="InterPro" id="IPR003137">
    <property type="entry name" value="PA_domain"/>
</dbReference>
<dbReference type="InterPro" id="IPR041469">
    <property type="entry name" value="Subtilisin-like_FN3"/>
</dbReference>
<evidence type="ECO:0000256" key="4">
    <source>
        <dbReference type="ARBA" id="ARBA00022670"/>
    </source>
</evidence>
<keyword evidence="8" id="KW-0865">Zymogen</keyword>
<dbReference type="EMBL" id="GCKF01035231">
    <property type="protein sequence ID" value="JAG97008.1"/>
    <property type="molecule type" value="Transcribed_RNA"/>
</dbReference>
<evidence type="ECO:0000259" key="13">
    <source>
        <dbReference type="Pfam" id="PF00082"/>
    </source>
</evidence>
<evidence type="ECO:0000256" key="5">
    <source>
        <dbReference type="ARBA" id="ARBA00022729"/>
    </source>
</evidence>
<evidence type="ECO:0000256" key="12">
    <source>
        <dbReference type="SAM" id="SignalP"/>
    </source>
</evidence>
<evidence type="ECO:0000259" key="15">
    <source>
        <dbReference type="Pfam" id="PF05922"/>
    </source>
</evidence>
<dbReference type="CDD" id="cd02120">
    <property type="entry name" value="PA_subtilisin_like"/>
    <property type="match status" value="1"/>
</dbReference>
<keyword evidence="7 11" id="KW-0720">Serine protease</keyword>
<dbReference type="CDD" id="cd04852">
    <property type="entry name" value="Peptidases_S8_3"/>
    <property type="match status" value="1"/>
</dbReference>
<dbReference type="FunFam" id="3.30.70.80:FF:000003">
    <property type="entry name" value="Subtilisin-like protease SBT1.9"/>
    <property type="match status" value="1"/>
</dbReference>
<evidence type="ECO:0000259" key="16">
    <source>
        <dbReference type="Pfam" id="PF17766"/>
    </source>
</evidence>
<dbReference type="GO" id="GO:0048731">
    <property type="term" value="P:system development"/>
    <property type="evidence" value="ECO:0007669"/>
    <property type="project" value="UniProtKB-ARBA"/>
</dbReference>
<dbReference type="Gene3D" id="3.50.30.30">
    <property type="match status" value="1"/>
</dbReference>
<proteinExistence type="inferred from homology"/>
<evidence type="ECO:0000256" key="7">
    <source>
        <dbReference type="ARBA" id="ARBA00022825"/>
    </source>
</evidence>